<dbReference type="SUPFAM" id="SSF49373">
    <property type="entry name" value="Invasin/intimin cell-adhesion fragments"/>
    <property type="match status" value="1"/>
</dbReference>
<evidence type="ECO:0000256" key="1">
    <source>
        <dbReference type="SAM" id="MobiDB-lite"/>
    </source>
</evidence>
<evidence type="ECO:0000313" key="3">
    <source>
        <dbReference type="EMBL" id="RGW97079.1"/>
    </source>
</evidence>
<protein>
    <recommendedName>
        <fullName evidence="2">BIG2 domain-containing protein</fullName>
    </recommendedName>
</protein>
<dbReference type="PROSITE" id="PS51257">
    <property type="entry name" value="PROKAR_LIPOPROTEIN"/>
    <property type="match status" value="1"/>
</dbReference>
<gene>
    <name evidence="3" type="ORF">DWV41_08945</name>
</gene>
<evidence type="ECO:0000313" key="4">
    <source>
        <dbReference type="Proteomes" id="UP000284777"/>
    </source>
</evidence>
<dbReference type="RefSeq" id="WP_117902198.1">
    <property type="nucleotide sequence ID" value="NZ_QSBD01000011.1"/>
</dbReference>
<name>A0A413E264_BACSE</name>
<proteinExistence type="predicted"/>
<organism evidence="3 4">
    <name type="scientific">Bacteroides stercoris</name>
    <dbReference type="NCBI Taxonomy" id="46506"/>
    <lineage>
        <taxon>Bacteria</taxon>
        <taxon>Pseudomonadati</taxon>
        <taxon>Bacteroidota</taxon>
        <taxon>Bacteroidia</taxon>
        <taxon>Bacteroidales</taxon>
        <taxon>Bacteroidaceae</taxon>
        <taxon>Bacteroides</taxon>
    </lineage>
</organism>
<dbReference type="Gene3D" id="2.60.40.1080">
    <property type="match status" value="1"/>
</dbReference>
<accession>A0A413E264</accession>
<dbReference type="Pfam" id="PF02368">
    <property type="entry name" value="Big_2"/>
    <property type="match status" value="1"/>
</dbReference>
<feature type="region of interest" description="Disordered" evidence="1">
    <location>
        <begin position="264"/>
        <end position="283"/>
    </location>
</feature>
<evidence type="ECO:0000259" key="2">
    <source>
        <dbReference type="Pfam" id="PF02368"/>
    </source>
</evidence>
<feature type="domain" description="BIG2" evidence="2">
    <location>
        <begin position="177"/>
        <end position="228"/>
    </location>
</feature>
<dbReference type="Proteomes" id="UP000284777">
    <property type="component" value="Unassembled WGS sequence"/>
</dbReference>
<feature type="compositionally biased region" description="Basic and acidic residues" evidence="1">
    <location>
        <begin position="267"/>
        <end position="283"/>
    </location>
</feature>
<sequence>MVNIKPRDLSVRNLLIFLCFQLMIISCEKDVASLEGGDGTPAENIKIEYVVYKAGQTDNMPVSMIDLPYGETVELGINITRDNFPYTGYKSIVWGTSFPDVLEITPSDDKYRCTVKAKKSGRNSNIGVSVDTGNGIKSAACMVAVPVVPAEKVEIAVTDDIEVDENGNKSLKLDFGRDKAYQLQIAVEPDCSTDNKVEWKSSNPDVATIDKDGWITTYNKAGETVITAKHIPAVVSRFSRSGEEHEGETLMSITLTVVPTIDSDLTDGEHGGFENDGTEWKPD</sequence>
<dbReference type="InterPro" id="IPR008964">
    <property type="entry name" value="Invasin/intimin_cell_adhesion"/>
</dbReference>
<comment type="caution">
    <text evidence="3">The sequence shown here is derived from an EMBL/GenBank/DDBJ whole genome shotgun (WGS) entry which is preliminary data.</text>
</comment>
<reference evidence="3 4" key="1">
    <citation type="submission" date="2018-08" db="EMBL/GenBank/DDBJ databases">
        <title>A genome reference for cultivated species of the human gut microbiota.</title>
        <authorList>
            <person name="Zou Y."/>
            <person name="Xue W."/>
            <person name="Luo G."/>
        </authorList>
    </citation>
    <scope>NUCLEOTIDE SEQUENCE [LARGE SCALE GENOMIC DNA]</scope>
    <source>
        <strain evidence="3 4">AF05-4</strain>
    </source>
</reference>
<dbReference type="EMBL" id="QSBD01000011">
    <property type="protein sequence ID" value="RGW97079.1"/>
    <property type="molecule type" value="Genomic_DNA"/>
</dbReference>
<dbReference type="AlphaFoldDB" id="A0A413E264"/>
<dbReference type="InterPro" id="IPR003343">
    <property type="entry name" value="Big_2"/>
</dbReference>